<keyword evidence="1" id="KW-1133">Transmembrane helix</keyword>
<keyword evidence="1" id="KW-0812">Transmembrane</keyword>
<dbReference type="EMBL" id="JAUTIX010000002">
    <property type="protein sequence ID" value="MDP0397641.1"/>
    <property type="molecule type" value="Genomic_DNA"/>
</dbReference>
<sequence length="157" mass="17277">MNTPDTSTRYFERLSVPWYWWLIGAGISALICYEIDLAARGATWAYALFPVVFLIAGALLWSMGRASVGVRDGELWAGNAHLPLELVSRAAAVPPEAKSKALGRQLDPAAFVYHRGWIKTLVAVVLDDPDDPTPYWLVSTRHPDRLLACIPAATTLD</sequence>
<organism evidence="2 3">
    <name type="scientific">Tsukamurella strandjordii</name>
    <dbReference type="NCBI Taxonomy" id="147577"/>
    <lineage>
        <taxon>Bacteria</taxon>
        <taxon>Bacillati</taxon>
        <taxon>Actinomycetota</taxon>
        <taxon>Actinomycetes</taxon>
        <taxon>Mycobacteriales</taxon>
        <taxon>Tsukamurellaceae</taxon>
        <taxon>Tsukamurella</taxon>
    </lineage>
</organism>
<protein>
    <submittedName>
        <fullName evidence="2">DUF3093 domain-containing protein</fullName>
    </submittedName>
</protein>
<comment type="caution">
    <text evidence="2">The sequence shown here is derived from an EMBL/GenBank/DDBJ whole genome shotgun (WGS) entry which is preliminary data.</text>
</comment>
<dbReference type="AlphaFoldDB" id="A0AA90SQ72"/>
<gene>
    <name evidence="2" type="ORF">Q7X28_06860</name>
</gene>
<keyword evidence="3" id="KW-1185">Reference proteome</keyword>
<feature type="transmembrane region" description="Helical" evidence="1">
    <location>
        <begin position="44"/>
        <end position="63"/>
    </location>
</feature>
<keyword evidence="1" id="KW-0472">Membrane</keyword>
<evidence type="ECO:0000256" key="1">
    <source>
        <dbReference type="SAM" id="Phobius"/>
    </source>
</evidence>
<dbReference type="Pfam" id="PF11292">
    <property type="entry name" value="DUF3093"/>
    <property type="match status" value="1"/>
</dbReference>
<proteinExistence type="predicted"/>
<accession>A0AA90SQ72</accession>
<dbReference type="RefSeq" id="WP_305110779.1">
    <property type="nucleotide sequence ID" value="NZ_JAUTIX010000002.1"/>
</dbReference>
<name>A0AA90SQ72_9ACTN</name>
<reference evidence="2" key="1">
    <citation type="submission" date="2023-08" db="EMBL/GenBank/DDBJ databases">
        <title>The draft genome of Tsukamurella strandjordii strain 050030.</title>
        <authorList>
            <person name="Zhao F."/>
            <person name="Feng Y."/>
            <person name="Zong Z."/>
        </authorList>
    </citation>
    <scope>NUCLEOTIDE SEQUENCE</scope>
    <source>
        <strain evidence="2">050030</strain>
    </source>
</reference>
<dbReference type="InterPro" id="IPR021443">
    <property type="entry name" value="DUF3093"/>
</dbReference>
<evidence type="ECO:0000313" key="3">
    <source>
        <dbReference type="Proteomes" id="UP001178281"/>
    </source>
</evidence>
<feature type="transmembrane region" description="Helical" evidence="1">
    <location>
        <begin position="18"/>
        <end position="37"/>
    </location>
</feature>
<dbReference type="Proteomes" id="UP001178281">
    <property type="component" value="Unassembled WGS sequence"/>
</dbReference>
<evidence type="ECO:0000313" key="2">
    <source>
        <dbReference type="EMBL" id="MDP0397641.1"/>
    </source>
</evidence>